<dbReference type="GO" id="GO:0072527">
    <property type="term" value="P:pyrimidine-containing compound metabolic process"/>
    <property type="evidence" value="ECO:0007669"/>
    <property type="project" value="UniProtKB-ARBA"/>
</dbReference>
<dbReference type="PROSITE" id="PS00903">
    <property type="entry name" value="CYT_DCMP_DEAMINASES_1"/>
    <property type="match status" value="1"/>
</dbReference>
<dbReference type="GO" id="GO:0008270">
    <property type="term" value="F:zinc ion binding"/>
    <property type="evidence" value="ECO:0007669"/>
    <property type="project" value="InterPro"/>
</dbReference>
<evidence type="ECO:0000256" key="5">
    <source>
        <dbReference type="ARBA" id="ARBA00022723"/>
    </source>
</evidence>
<evidence type="ECO:0000256" key="9">
    <source>
        <dbReference type="ARBA" id="ARBA00049558"/>
    </source>
</evidence>
<dbReference type="Gene3D" id="3.40.140.10">
    <property type="entry name" value="Cytidine Deaminase, domain 2"/>
    <property type="match status" value="1"/>
</dbReference>
<evidence type="ECO:0000256" key="2">
    <source>
        <dbReference type="ARBA" id="ARBA00003949"/>
    </source>
</evidence>
<dbReference type="NCBIfam" id="TIGR01354">
    <property type="entry name" value="cyt_deam_tetra"/>
    <property type="match status" value="1"/>
</dbReference>
<organism evidence="11">
    <name type="scientific">bioreactor metagenome</name>
    <dbReference type="NCBI Taxonomy" id="1076179"/>
    <lineage>
        <taxon>unclassified sequences</taxon>
        <taxon>metagenomes</taxon>
        <taxon>ecological metagenomes</taxon>
    </lineage>
</organism>
<evidence type="ECO:0000313" key="11">
    <source>
        <dbReference type="EMBL" id="MPM82711.1"/>
    </source>
</evidence>
<evidence type="ECO:0000256" key="8">
    <source>
        <dbReference type="ARBA" id="ARBA00032005"/>
    </source>
</evidence>
<name>A0A645D0T3_9ZZZZ</name>
<dbReference type="InterPro" id="IPR016192">
    <property type="entry name" value="APOBEC/CMP_deaminase_Zn-bd"/>
</dbReference>
<comment type="cofactor">
    <cofactor evidence="1">
        <name>Zn(2+)</name>
        <dbReference type="ChEBI" id="CHEBI:29105"/>
    </cofactor>
</comment>
<proteinExistence type="inferred from homology"/>
<dbReference type="SUPFAM" id="SSF53927">
    <property type="entry name" value="Cytidine deaminase-like"/>
    <property type="match status" value="1"/>
</dbReference>
<dbReference type="EMBL" id="VSSQ01031709">
    <property type="protein sequence ID" value="MPM82711.1"/>
    <property type="molecule type" value="Genomic_DNA"/>
</dbReference>
<comment type="function">
    <text evidence="2">This enzyme scavenges exogenous and endogenous cytidine and 2'-deoxycytidine for UMP synthesis.</text>
</comment>
<evidence type="ECO:0000256" key="4">
    <source>
        <dbReference type="ARBA" id="ARBA00012783"/>
    </source>
</evidence>
<dbReference type="InterPro" id="IPR050202">
    <property type="entry name" value="Cyt/Deoxycyt_deaminase"/>
</dbReference>
<dbReference type="GO" id="GO:0042802">
    <property type="term" value="F:identical protein binding"/>
    <property type="evidence" value="ECO:0007669"/>
    <property type="project" value="UniProtKB-ARBA"/>
</dbReference>
<evidence type="ECO:0000256" key="7">
    <source>
        <dbReference type="ARBA" id="ARBA00022833"/>
    </source>
</evidence>
<protein>
    <recommendedName>
        <fullName evidence="4">cytidine deaminase</fullName>
        <ecNumber evidence="4">3.5.4.5</ecNumber>
    </recommendedName>
    <alternativeName>
        <fullName evidence="8">Cytidine aminohydrolase</fullName>
    </alternativeName>
</protein>
<evidence type="ECO:0000256" key="3">
    <source>
        <dbReference type="ARBA" id="ARBA00006576"/>
    </source>
</evidence>
<comment type="caution">
    <text evidence="11">The sequence shown here is derived from an EMBL/GenBank/DDBJ whole genome shotgun (WGS) entry which is preliminary data.</text>
</comment>
<dbReference type="EC" id="3.5.4.5" evidence="4"/>
<feature type="domain" description="CMP/dCMP-type deaminase" evidence="10">
    <location>
        <begin position="1"/>
        <end position="127"/>
    </location>
</feature>
<comment type="catalytic activity">
    <reaction evidence="9">
        <text>cytidine + H2O + H(+) = uridine + NH4(+)</text>
        <dbReference type="Rhea" id="RHEA:16069"/>
        <dbReference type="ChEBI" id="CHEBI:15377"/>
        <dbReference type="ChEBI" id="CHEBI:15378"/>
        <dbReference type="ChEBI" id="CHEBI:16704"/>
        <dbReference type="ChEBI" id="CHEBI:17562"/>
        <dbReference type="ChEBI" id="CHEBI:28938"/>
        <dbReference type="EC" id="3.5.4.5"/>
    </reaction>
</comment>
<dbReference type="InterPro" id="IPR006262">
    <property type="entry name" value="Cyt_deam_tetra"/>
</dbReference>
<comment type="similarity">
    <text evidence="3">Belongs to the cytidine and deoxycytidylate deaminase family.</text>
</comment>
<dbReference type="AlphaFoldDB" id="A0A645D0T3"/>
<dbReference type="InterPro" id="IPR002125">
    <property type="entry name" value="CMP_dCMP_dom"/>
</dbReference>
<reference evidence="11" key="1">
    <citation type="submission" date="2019-08" db="EMBL/GenBank/DDBJ databases">
        <authorList>
            <person name="Kucharzyk K."/>
            <person name="Murdoch R.W."/>
            <person name="Higgins S."/>
            <person name="Loffler F."/>
        </authorList>
    </citation>
    <scope>NUCLEOTIDE SEQUENCE</scope>
</reference>
<dbReference type="GO" id="GO:0005829">
    <property type="term" value="C:cytosol"/>
    <property type="evidence" value="ECO:0007669"/>
    <property type="project" value="TreeGrafter"/>
</dbReference>
<dbReference type="InterPro" id="IPR016193">
    <property type="entry name" value="Cytidine_deaminase-like"/>
</dbReference>
<dbReference type="NCBIfam" id="NF004064">
    <property type="entry name" value="PRK05578.1"/>
    <property type="match status" value="1"/>
</dbReference>
<dbReference type="FunFam" id="3.40.140.10:FF:000008">
    <property type="entry name" value="Cytidine deaminase"/>
    <property type="match status" value="1"/>
</dbReference>
<evidence type="ECO:0000256" key="6">
    <source>
        <dbReference type="ARBA" id="ARBA00022801"/>
    </source>
</evidence>
<dbReference type="GO" id="GO:0004126">
    <property type="term" value="F:cytidine deaminase activity"/>
    <property type="evidence" value="ECO:0007669"/>
    <property type="project" value="UniProtKB-EC"/>
</dbReference>
<keyword evidence="5" id="KW-0479">Metal-binding</keyword>
<dbReference type="GO" id="GO:0055086">
    <property type="term" value="P:nucleobase-containing small molecule metabolic process"/>
    <property type="evidence" value="ECO:0007669"/>
    <property type="project" value="UniProtKB-ARBA"/>
</dbReference>
<gene>
    <name evidence="11" type="primary">cdd_28</name>
    <name evidence="11" type="ORF">SDC9_129773</name>
</gene>
<keyword evidence="6 11" id="KW-0378">Hydrolase</keyword>
<dbReference type="Pfam" id="PF00383">
    <property type="entry name" value="dCMP_cyt_deam_1"/>
    <property type="match status" value="1"/>
</dbReference>
<dbReference type="PANTHER" id="PTHR11644">
    <property type="entry name" value="CYTIDINE DEAMINASE"/>
    <property type="match status" value="1"/>
</dbReference>
<dbReference type="PANTHER" id="PTHR11644:SF2">
    <property type="entry name" value="CYTIDINE DEAMINASE"/>
    <property type="match status" value="1"/>
</dbReference>
<sequence length="132" mass="14287">MTDVELYRKALEQLEKAYAPYSGFSVGAALLTMDDTLYTGCNIESAAYGATICAERTALVKGVSEGHRKFKSIAIASSSGDFTFPCGICRQTLVEFGPNLRVIVGNLKGEIQVLLLKDLLPEAFTSIELDKT</sequence>
<evidence type="ECO:0000259" key="10">
    <source>
        <dbReference type="PROSITE" id="PS51747"/>
    </source>
</evidence>
<keyword evidence="7" id="KW-0862">Zinc</keyword>
<evidence type="ECO:0000256" key="1">
    <source>
        <dbReference type="ARBA" id="ARBA00001947"/>
    </source>
</evidence>
<dbReference type="PROSITE" id="PS51747">
    <property type="entry name" value="CYT_DCMP_DEAMINASES_2"/>
    <property type="match status" value="1"/>
</dbReference>
<accession>A0A645D0T3</accession>
<dbReference type="CDD" id="cd01283">
    <property type="entry name" value="cytidine_deaminase"/>
    <property type="match status" value="1"/>
</dbReference>